<feature type="non-terminal residue" evidence="1">
    <location>
        <position position="1"/>
    </location>
</feature>
<dbReference type="AlphaFoldDB" id="A0A816WIB8"/>
<accession>A0A816WIB8</accession>
<proteinExistence type="predicted"/>
<dbReference type="EMBL" id="HG994357">
    <property type="protein sequence ID" value="CAF2133720.1"/>
    <property type="molecule type" value="Genomic_DNA"/>
</dbReference>
<gene>
    <name evidence="1" type="ORF">DARMORV10_A03P66310.1</name>
</gene>
<name>A0A816WIB8_BRANA</name>
<feature type="non-terminal residue" evidence="1">
    <location>
        <position position="122"/>
    </location>
</feature>
<protein>
    <submittedName>
        <fullName evidence="1">(rape) hypothetical protein</fullName>
    </submittedName>
</protein>
<organism evidence="1">
    <name type="scientific">Brassica napus</name>
    <name type="common">Rape</name>
    <dbReference type="NCBI Taxonomy" id="3708"/>
    <lineage>
        <taxon>Eukaryota</taxon>
        <taxon>Viridiplantae</taxon>
        <taxon>Streptophyta</taxon>
        <taxon>Embryophyta</taxon>
        <taxon>Tracheophyta</taxon>
        <taxon>Spermatophyta</taxon>
        <taxon>Magnoliopsida</taxon>
        <taxon>eudicotyledons</taxon>
        <taxon>Gunneridae</taxon>
        <taxon>Pentapetalae</taxon>
        <taxon>rosids</taxon>
        <taxon>malvids</taxon>
        <taxon>Brassicales</taxon>
        <taxon>Brassicaceae</taxon>
        <taxon>Brassiceae</taxon>
        <taxon>Brassica</taxon>
    </lineage>
</organism>
<sequence length="122" mass="13225">LINNNPILFTTLLHPPPLIKKETTSSLQPAIVSDLPTNVKPSVLQVSNPFGTEAKDFHLQSDPQVRASTDSLAGFAAQVCAASQATTSVMELCLSQIYKVVLGHELERLLLLAFLSLTKSKR</sequence>
<reference evidence="1" key="1">
    <citation type="submission" date="2021-01" db="EMBL/GenBank/DDBJ databases">
        <authorList>
            <consortium name="Genoscope - CEA"/>
            <person name="William W."/>
        </authorList>
    </citation>
    <scope>NUCLEOTIDE SEQUENCE</scope>
</reference>
<evidence type="ECO:0000313" key="1">
    <source>
        <dbReference type="EMBL" id="CAF2133720.1"/>
    </source>
</evidence>
<dbReference type="Proteomes" id="UP001295469">
    <property type="component" value="Chromosome A03"/>
</dbReference>